<feature type="transmembrane region" description="Helical" evidence="1">
    <location>
        <begin position="20"/>
        <end position="41"/>
    </location>
</feature>
<name>A0ABX8ZHM0_9SPHN</name>
<protein>
    <submittedName>
        <fullName evidence="3">Pilus assembly protein</fullName>
    </submittedName>
</protein>
<evidence type="ECO:0000259" key="2">
    <source>
        <dbReference type="Pfam" id="PF07811"/>
    </source>
</evidence>
<reference evidence="3 4" key="1">
    <citation type="submission" date="2021-08" db="EMBL/GenBank/DDBJ databases">
        <title>Comparative Genomics Analysis of the Genus Qipengyuania Reveals Extensive Genetic Diversity and Metabolic Versatility, Including the Description of Fifteen Novel Species.</title>
        <authorList>
            <person name="Liu Y."/>
        </authorList>
    </citation>
    <scope>NUCLEOTIDE SEQUENCE [LARGE SCALE GENOMIC DNA]</scope>
    <source>
        <strain evidence="3 4">1XM2-8</strain>
    </source>
</reference>
<dbReference type="InterPro" id="IPR012495">
    <property type="entry name" value="TadE-like_dom"/>
</dbReference>
<evidence type="ECO:0000313" key="4">
    <source>
        <dbReference type="Proteomes" id="UP000824280"/>
    </source>
</evidence>
<accession>A0ABX8ZHM0</accession>
<dbReference type="EMBL" id="CP081297">
    <property type="protein sequence ID" value="QZD88231.1"/>
    <property type="molecule type" value="Genomic_DNA"/>
</dbReference>
<keyword evidence="1" id="KW-0812">Transmembrane</keyword>
<dbReference type="Proteomes" id="UP000824280">
    <property type="component" value="Chromosome"/>
</dbReference>
<keyword evidence="1" id="KW-0472">Membrane</keyword>
<proteinExistence type="predicted"/>
<gene>
    <name evidence="3" type="ORF">K3166_06065</name>
</gene>
<sequence length="152" mass="16491">MIQKFATILWDKRGNAAVEVAMVMPLVLMMALGGIDFGMGFRHKIEVQQHAQTGAEYVMGTLETLPAAVDVRQAISDSSGYPMGQITATYWIECDGVKPTVPAPVCVNPTAVKTQYLTITVSDQWTPMLNIDGIADFATTQTHVGSVTLRTE</sequence>
<feature type="domain" description="TadE-like" evidence="2">
    <location>
        <begin position="14"/>
        <end position="55"/>
    </location>
</feature>
<keyword evidence="4" id="KW-1185">Reference proteome</keyword>
<dbReference type="Pfam" id="PF07811">
    <property type="entry name" value="TadE"/>
    <property type="match status" value="1"/>
</dbReference>
<evidence type="ECO:0000256" key="1">
    <source>
        <dbReference type="SAM" id="Phobius"/>
    </source>
</evidence>
<evidence type="ECO:0000313" key="3">
    <source>
        <dbReference type="EMBL" id="QZD88231.1"/>
    </source>
</evidence>
<keyword evidence="1" id="KW-1133">Transmembrane helix</keyword>
<dbReference type="RefSeq" id="WP_221423762.1">
    <property type="nucleotide sequence ID" value="NZ_CP081297.1"/>
</dbReference>
<organism evidence="3 4">
    <name type="scientific">Qipengyuania psychrotolerans</name>
    <dbReference type="NCBI Taxonomy" id="2867238"/>
    <lineage>
        <taxon>Bacteria</taxon>
        <taxon>Pseudomonadati</taxon>
        <taxon>Pseudomonadota</taxon>
        <taxon>Alphaproteobacteria</taxon>
        <taxon>Sphingomonadales</taxon>
        <taxon>Erythrobacteraceae</taxon>
        <taxon>Qipengyuania</taxon>
    </lineage>
</organism>